<dbReference type="Proteomes" id="UP000588604">
    <property type="component" value="Unassembled WGS sequence"/>
</dbReference>
<gene>
    <name evidence="1" type="ORF">FHS59_004043</name>
</gene>
<dbReference type="AlphaFoldDB" id="A0A841MLR4"/>
<organism evidence="1 2">
    <name type="scientific">Algoriphagus iocasae</name>
    <dbReference type="NCBI Taxonomy" id="1836499"/>
    <lineage>
        <taxon>Bacteria</taxon>
        <taxon>Pseudomonadati</taxon>
        <taxon>Bacteroidota</taxon>
        <taxon>Cytophagia</taxon>
        <taxon>Cytophagales</taxon>
        <taxon>Cyclobacteriaceae</taxon>
        <taxon>Algoriphagus</taxon>
    </lineage>
</organism>
<evidence type="ECO:0000313" key="2">
    <source>
        <dbReference type="Proteomes" id="UP000588604"/>
    </source>
</evidence>
<evidence type="ECO:0000313" key="1">
    <source>
        <dbReference type="EMBL" id="MBB6328400.1"/>
    </source>
</evidence>
<dbReference type="EMBL" id="JACIJO010000003">
    <property type="protein sequence ID" value="MBB6328400.1"/>
    <property type="molecule type" value="Genomic_DNA"/>
</dbReference>
<accession>A0A841MLR4</accession>
<keyword evidence="2" id="KW-1185">Reference proteome</keyword>
<comment type="caution">
    <text evidence="1">The sequence shown here is derived from an EMBL/GenBank/DDBJ whole genome shotgun (WGS) entry which is preliminary data.</text>
</comment>
<protein>
    <submittedName>
        <fullName evidence="1">Uncharacterized protein</fullName>
    </submittedName>
</protein>
<name>A0A841MLR4_9BACT</name>
<reference evidence="1 2" key="1">
    <citation type="submission" date="2020-08" db="EMBL/GenBank/DDBJ databases">
        <title>Genomic Encyclopedia of Type Strains, Phase IV (KMG-IV): sequencing the most valuable type-strain genomes for metagenomic binning, comparative biology and taxonomic classification.</title>
        <authorList>
            <person name="Goeker M."/>
        </authorList>
    </citation>
    <scope>NUCLEOTIDE SEQUENCE [LARGE SCALE GENOMIC DNA]</scope>
    <source>
        <strain evidence="1 2">DSM 102044</strain>
    </source>
</reference>
<sequence>MIQLSQFRPISKLDQLAENIIQMAFNISEDYHVIQGYNKNKKANFRILNNVGESEINI</sequence>
<proteinExistence type="predicted"/>